<reference evidence="2" key="1">
    <citation type="submission" date="2017-03" db="EMBL/GenBank/DDBJ databases">
        <title>Bacillus sp. V-88(T) DSM27956, whole genome shotgun sequencing project.</title>
        <authorList>
            <person name="Dastager S.G."/>
            <person name="Neurgaonkar P.S."/>
            <person name="Dharne M.S."/>
        </authorList>
    </citation>
    <scope>NUCLEOTIDE SEQUENCE [LARGE SCALE GENOMIC DNA]</scope>
    <source>
        <strain evidence="2">DSM 25145</strain>
    </source>
</reference>
<evidence type="ECO:0000313" key="1">
    <source>
        <dbReference type="EMBL" id="OXS77466.1"/>
    </source>
</evidence>
<organism evidence="1 2">
    <name type="scientific">Domibacillus enclensis</name>
    <dbReference type="NCBI Taxonomy" id="1017273"/>
    <lineage>
        <taxon>Bacteria</taxon>
        <taxon>Bacillati</taxon>
        <taxon>Bacillota</taxon>
        <taxon>Bacilli</taxon>
        <taxon>Bacillales</taxon>
        <taxon>Bacillaceae</taxon>
        <taxon>Domibacillus</taxon>
    </lineage>
</organism>
<comment type="caution">
    <text evidence="1">The sequence shown here is derived from an EMBL/GenBank/DDBJ whole genome shotgun (WGS) entry which is preliminary data.</text>
</comment>
<gene>
    <name evidence="1" type="ORF">B1B05_11560</name>
</gene>
<protein>
    <recommendedName>
        <fullName evidence="3">Lipoprotein</fullName>
    </recommendedName>
</protein>
<evidence type="ECO:0000313" key="2">
    <source>
        <dbReference type="Proteomes" id="UP000215545"/>
    </source>
</evidence>
<accession>A0ABX4E829</accession>
<keyword evidence="2" id="KW-1185">Reference proteome</keyword>
<dbReference type="RefSeq" id="WP_045849249.1">
    <property type="nucleotide sequence ID" value="NZ_LAHK01000005.1"/>
</dbReference>
<proteinExistence type="predicted"/>
<dbReference type="EMBL" id="MWSK01000005">
    <property type="protein sequence ID" value="OXS77466.1"/>
    <property type="molecule type" value="Genomic_DNA"/>
</dbReference>
<dbReference type="Proteomes" id="UP000215545">
    <property type="component" value="Unassembled WGS sequence"/>
</dbReference>
<sequence>MMKWKKAVSLLLMAGLTFAFYSWYEYPVKNTEEDIKEALVEWEARDPDSPEPKLMDILQLGKSDTYAIFYLKGEDTAVAFLKEGISGRLKLVRSSSGNSDASYDSTETSKGSYGIVRGKNTDGRVQAVKVELQNAPFSFEEQVSPGPYYFLVQKLPEEINEQTFADITLIDDTNTPFDPN</sequence>
<name>A0ABX4E829_9BACI</name>
<evidence type="ECO:0008006" key="3">
    <source>
        <dbReference type="Google" id="ProtNLM"/>
    </source>
</evidence>